<feature type="domain" description="2EXR" evidence="1">
    <location>
        <begin position="4"/>
        <end position="118"/>
    </location>
</feature>
<dbReference type="Pfam" id="PF20150">
    <property type="entry name" value="2EXR"/>
    <property type="match status" value="1"/>
</dbReference>
<protein>
    <recommendedName>
        <fullName evidence="1">2EXR domain-containing protein</fullName>
    </recommendedName>
</protein>
<gene>
    <name evidence="2" type="ORF">M440DRAFT_1392703</name>
</gene>
<reference evidence="2 3" key="1">
    <citation type="submission" date="2016-07" db="EMBL/GenBank/DDBJ databases">
        <title>Multiple horizontal gene transfer events from other fungi enriched the ability of initially mycotrophic Trichoderma (Ascomycota) to feed on dead plant biomass.</title>
        <authorList>
            <consortium name="DOE Joint Genome Institute"/>
            <person name="Aerts A."/>
            <person name="Atanasova L."/>
            <person name="Chenthamara K."/>
            <person name="Zhang J."/>
            <person name="Grujic M."/>
            <person name="Henrissat B."/>
            <person name="Kuo A."/>
            <person name="Salamov A."/>
            <person name="Lipzen A."/>
            <person name="Labutti K."/>
            <person name="Barry K."/>
            <person name="Miao Y."/>
            <person name="Rahimi M.J."/>
            <person name="Shen Q."/>
            <person name="Grigoriev I.V."/>
            <person name="Kubicek C.P."/>
            <person name="Druzhinina I.S."/>
        </authorList>
    </citation>
    <scope>NUCLEOTIDE SEQUENCE [LARGE SCALE GENOMIC DNA]</scope>
    <source>
        <strain evidence="2 3">ATCC 18648</strain>
    </source>
</reference>
<keyword evidence="3" id="KW-1185">Reference proteome</keyword>
<name>A0A2T4C178_TRILO</name>
<dbReference type="OrthoDB" id="3596450at2759"/>
<dbReference type="EMBL" id="KZ679134">
    <property type="protein sequence ID" value="PTB75265.1"/>
    <property type="molecule type" value="Genomic_DNA"/>
</dbReference>
<dbReference type="AlphaFoldDB" id="A0A2T4C178"/>
<evidence type="ECO:0000313" key="3">
    <source>
        <dbReference type="Proteomes" id="UP000240760"/>
    </source>
</evidence>
<accession>A0A2T4C178</accession>
<dbReference type="InterPro" id="IPR045518">
    <property type="entry name" value="2EXR"/>
</dbReference>
<evidence type="ECO:0000313" key="2">
    <source>
        <dbReference type="EMBL" id="PTB75265.1"/>
    </source>
</evidence>
<dbReference type="Proteomes" id="UP000240760">
    <property type="component" value="Unassembled WGS sequence"/>
</dbReference>
<evidence type="ECO:0000259" key="1">
    <source>
        <dbReference type="Pfam" id="PF20150"/>
    </source>
</evidence>
<organism evidence="2 3">
    <name type="scientific">Trichoderma longibrachiatum ATCC 18648</name>
    <dbReference type="NCBI Taxonomy" id="983965"/>
    <lineage>
        <taxon>Eukaryota</taxon>
        <taxon>Fungi</taxon>
        <taxon>Dikarya</taxon>
        <taxon>Ascomycota</taxon>
        <taxon>Pezizomycotina</taxon>
        <taxon>Sordariomycetes</taxon>
        <taxon>Hypocreomycetidae</taxon>
        <taxon>Hypocreales</taxon>
        <taxon>Hypocreaceae</taxon>
        <taxon>Trichoderma</taxon>
    </lineage>
</organism>
<sequence>MSEFHLFGSLPCELRLTIWELALIPTRRDRPGIQFFSVTDHKKDGDELKQLRVQCRLGSECSTGHGSRYSLAAPKLGSGEDVSHSWTGNNSPSAYLLNHGLFNACPESRKVAEKAYRLGDWEKALAESRGPGPVHGYACVPFVSSRNGEEWQFPVHPNSDLVCLQPLNPNTNCLNRGFMEDLCVVRRDRGLHGFLNLAFEYAPSWRLGLEQDRLKFTSLYRLFNEPSPRGFFLRALLFADNNRSRQPNVSLRLIDYGLKRERASVETGRGQVFYGTGRKFVEVDDSTVGDYSTGELGSALDFLRDLDRLLCGLRPCHILWHYKMKEPAECRVCRQARVRGYRASQVIRVVASEESA</sequence>
<proteinExistence type="predicted"/>